<evidence type="ECO:0000256" key="1">
    <source>
        <dbReference type="ARBA" id="ARBA00008791"/>
    </source>
</evidence>
<reference evidence="3 4" key="1">
    <citation type="submission" date="2024-09" db="EMBL/GenBank/DDBJ databases">
        <authorList>
            <person name="Sun Q."/>
            <person name="Mori K."/>
        </authorList>
    </citation>
    <scope>NUCLEOTIDE SEQUENCE [LARGE SCALE GENOMIC DNA]</scope>
    <source>
        <strain evidence="3 4">CCM 8543</strain>
    </source>
</reference>
<organism evidence="3 4">
    <name type="scientific">Chelativorans intermedius</name>
    <dbReference type="NCBI Taxonomy" id="515947"/>
    <lineage>
        <taxon>Bacteria</taxon>
        <taxon>Pseudomonadati</taxon>
        <taxon>Pseudomonadota</taxon>
        <taxon>Alphaproteobacteria</taxon>
        <taxon>Hyphomicrobiales</taxon>
        <taxon>Phyllobacteriaceae</taxon>
        <taxon>Chelativorans</taxon>
    </lineage>
</organism>
<protein>
    <submittedName>
        <fullName evidence="3">Universal stress protein</fullName>
    </submittedName>
</protein>
<dbReference type="Gene3D" id="3.40.50.12370">
    <property type="match status" value="1"/>
</dbReference>
<dbReference type="EMBL" id="JBHLXD010000056">
    <property type="protein sequence ID" value="MFC0210488.1"/>
    <property type="molecule type" value="Genomic_DNA"/>
</dbReference>
<dbReference type="PANTHER" id="PTHR46268">
    <property type="entry name" value="STRESS RESPONSE PROTEIN NHAX"/>
    <property type="match status" value="1"/>
</dbReference>
<evidence type="ECO:0000313" key="3">
    <source>
        <dbReference type="EMBL" id="MFC0210488.1"/>
    </source>
</evidence>
<dbReference type="Proteomes" id="UP001589755">
    <property type="component" value="Unassembled WGS sequence"/>
</dbReference>
<keyword evidence="4" id="KW-1185">Reference proteome</keyword>
<proteinExistence type="inferred from homology"/>
<comment type="similarity">
    <text evidence="1">Belongs to the universal stress protein A family.</text>
</comment>
<dbReference type="Pfam" id="PF00582">
    <property type="entry name" value="Usp"/>
    <property type="match status" value="1"/>
</dbReference>
<dbReference type="SUPFAM" id="SSF52402">
    <property type="entry name" value="Adenine nucleotide alpha hydrolases-like"/>
    <property type="match status" value="1"/>
</dbReference>
<gene>
    <name evidence="3" type="ORF">ACFFJ2_19035</name>
</gene>
<dbReference type="PANTHER" id="PTHR46268:SF15">
    <property type="entry name" value="UNIVERSAL STRESS PROTEIN HP_0031"/>
    <property type="match status" value="1"/>
</dbReference>
<dbReference type="PRINTS" id="PR01438">
    <property type="entry name" value="UNVRSLSTRESS"/>
</dbReference>
<dbReference type="CDD" id="cd00293">
    <property type="entry name" value="USP-like"/>
    <property type="match status" value="1"/>
</dbReference>
<evidence type="ECO:0000259" key="2">
    <source>
        <dbReference type="Pfam" id="PF00582"/>
    </source>
</evidence>
<sequence length="278" mass="30304">MTVKVVLSVIGVEHSDDDLSLAIELCRQAEAHLVVLVLSLAPPPPVSEYAAVMTESWLEERQAEIDRLGMRLKEIRAILAESGLSAEADGEYVERSWTDDMVGRRGRYADVTLIGPEMAADDELKTMVLKGSLYISQIPVLLTPQAAGATLTPKRILLAWDGRSEATRAMREALDLLAAAEEVHVTMVDPRAAEDGLDIEPGADVAAYLARHGAKVVVDRLPSGGRPVAQTLRRHAVDMAADMIVMGAYSHSRLRERIFGGVTRSMIEETDLPVFMAH</sequence>
<comment type="caution">
    <text evidence="3">The sequence shown here is derived from an EMBL/GenBank/DDBJ whole genome shotgun (WGS) entry which is preliminary data.</text>
</comment>
<dbReference type="RefSeq" id="WP_261522759.1">
    <property type="nucleotide sequence ID" value="NZ_JAODNW010000041.1"/>
</dbReference>
<accession>A0ABV6DCV1</accession>
<dbReference type="InterPro" id="IPR006016">
    <property type="entry name" value="UspA"/>
</dbReference>
<dbReference type="InterPro" id="IPR006015">
    <property type="entry name" value="Universal_stress_UspA"/>
</dbReference>
<name>A0ABV6DCV1_9HYPH</name>
<feature type="domain" description="UspA" evidence="2">
    <location>
        <begin position="154"/>
        <end position="277"/>
    </location>
</feature>
<evidence type="ECO:0000313" key="4">
    <source>
        <dbReference type="Proteomes" id="UP001589755"/>
    </source>
</evidence>